<dbReference type="AlphaFoldDB" id="A0A917M3A7"/>
<dbReference type="EMBL" id="BMGT01000002">
    <property type="protein sequence ID" value="GGG76436.1"/>
    <property type="molecule type" value="Genomic_DNA"/>
</dbReference>
<feature type="transmembrane region" description="Helical" evidence="1">
    <location>
        <begin position="36"/>
        <end position="56"/>
    </location>
</feature>
<evidence type="ECO:0000313" key="2">
    <source>
        <dbReference type="EMBL" id="GGG76436.1"/>
    </source>
</evidence>
<gene>
    <name evidence="2" type="ORF">GCM10011585_19200</name>
</gene>
<protein>
    <submittedName>
        <fullName evidence="2">Uncharacterized protein</fullName>
    </submittedName>
</protein>
<proteinExistence type="predicted"/>
<accession>A0A917M3A7</accession>
<keyword evidence="1" id="KW-0472">Membrane</keyword>
<keyword evidence="1" id="KW-0812">Transmembrane</keyword>
<sequence length="71" mass="8070">MTRKTWRIVLTILMYGGVVVFLLPYFRGKIMTSSGIWFMIVGVGMAVVCGLLRCYLTEGDCARIPHIGRDW</sequence>
<evidence type="ECO:0000256" key="1">
    <source>
        <dbReference type="SAM" id="Phobius"/>
    </source>
</evidence>
<dbReference type="Proteomes" id="UP000647241">
    <property type="component" value="Unassembled WGS sequence"/>
</dbReference>
<organism evidence="2 3">
    <name type="scientific">Edaphobacter dinghuensis</name>
    <dbReference type="NCBI Taxonomy" id="1560005"/>
    <lineage>
        <taxon>Bacteria</taxon>
        <taxon>Pseudomonadati</taxon>
        <taxon>Acidobacteriota</taxon>
        <taxon>Terriglobia</taxon>
        <taxon>Terriglobales</taxon>
        <taxon>Acidobacteriaceae</taxon>
        <taxon>Edaphobacter</taxon>
    </lineage>
</organism>
<feature type="transmembrane region" description="Helical" evidence="1">
    <location>
        <begin position="7"/>
        <end position="24"/>
    </location>
</feature>
<keyword evidence="3" id="KW-1185">Reference proteome</keyword>
<evidence type="ECO:0000313" key="3">
    <source>
        <dbReference type="Proteomes" id="UP000647241"/>
    </source>
</evidence>
<comment type="caution">
    <text evidence="2">The sequence shown here is derived from an EMBL/GenBank/DDBJ whole genome shotgun (WGS) entry which is preliminary data.</text>
</comment>
<name>A0A917M3A7_9BACT</name>
<keyword evidence="1" id="KW-1133">Transmembrane helix</keyword>
<dbReference type="RefSeq" id="WP_188553921.1">
    <property type="nucleotide sequence ID" value="NZ_BMGT01000002.1"/>
</dbReference>
<reference evidence="2" key="2">
    <citation type="submission" date="2020-09" db="EMBL/GenBank/DDBJ databases">
        <authorList>
            <person name="Sun Q."/>
            <person name="Zhou Y."/>
        </authorList>
    </citation>
    <scope>NUCLEOTIDE SEQUENCE</scope>
    <source>
        <strain evidence="2">CGMCC 1.12997</strain>
    </source>
</reference>
<reference evidence="2" key="1">
    <citation type="journal article" date="2014" name="Int. J. Syst. Evol. Microbiol.">
        <title>Complete genome sequence of Corynebacterium casei LMG S-19264T (=DSM 44701T), isolated from a smear-ripened cheese.</title>
        <authorList>
            <consortium name="US DOE Joint Genome Institute (JGI-PGF)"/>
            <person name="Walter F."/>
            <person name="Albersmeier A."/>
            <person name="Kalinowski J."/>
            <person name="Ruckert C."/>
        </authorList>
    </citation>
    <scope>NUCLEOTIDE SEQUENCE</scope>
    <source>
        <strain evidence="2">CGMCC 1.12997</strain>
    </source>
</reference>